<dbReference type="OrthoDB" id="9815339at2"/>
<comment type="caution">
    <text evidence="2">The sequence shown here is derived from an EMBL/GenBank/DDBJ whole genome shotgun (WGS) entry which is preliminary data.</text>
</comment>
<reference evidence="1 4" key="2">
    <citation type="journal article" date="2018" name="Nat. Biotechnol.">
        <title>A standardized bacterial taxonomy based on genome phylogeny substantially revises the tree of life.</title>
        <authorList>
            <person name="Parks D.H."/>
            <person name="Chuvochina M."/>
            <person name="Waite D.W."/>
            <person name="Rinke C."/>
            <person name="Skarshewski A."/>
            <person name="Chaumeil P.A."/>
            <person name="Hugenholtz P."/>
        </authorList>
    </citation>
    <scope>NUCLEOTIDE SEQUENCE [LARGE SCALE GENOMIC DNA]</scope>
    <source>
        <strain evidence="1">UBA9152</strain>
    </source>
</reference>
<dbReference type="STRING" id="400772.RR49_02355"/>
<evidence type="ECO:0000313" key="4">
    <source>
        <dbReference type="Proteomes" id="UP000257479"/>
    </source>
</evidence>
<name>A0A0F0LVY6_9MICO</name>
<dbReference type="EMBL" id="DMNG01000012">
    <property type="protein sequence ID" value="HAN23135.1"/>
    <property type="molecule type" value="Genomic_DNA"/>
</dbReference>
<dbReference type="AlphaFoldDB" id="A0A0F0LVY6"/>
<evidence type="ECO:0000313" key="3">
    <source>
        <dbReference type="Proteomes" id="UP000033451"/>
    </source>
</evidence>
<dbReference type="EMBL" id="JYIY01000078">
    <property type="protein sequence ID" value="KJL35596.1"/>
    <property type="molecule type" value="Genomic_DNA"/>
</dbReference>
<evidence type="ECO:0000313" key="2">
    <source>
        <dbReference type="EMBL" id="KJL35596.1"/>
    </source>
</evidence>
<sequence>MSTGQHVSERVRHVLYTAFVSDGRLSAGAFYALAALRTAADGDVTVVARGELSSEARRSLDEVADLIITVPVATSVTAAWAVGIRHLPSDAWSGPVELVVTDDSWFGPVGDLAGLFARMASSQADLWGLTEHVRRNGGAAGRLRINWLVVRDGVLRSSEWEQFWRDGVDAGSEEAPDVPVRVVEEHLNAAGFGRDVAFPGTDFDSLDPALCNPDLLVAAGCPMVDRICFDTFPSVLNEKGVVPRNLLRQLASAGYPADLILRSLVKTTEPRVLYTNAAMHEVLPYLESSDRAAGRSIKALAALHIFYPEMTDEMVDLVERLPCPYDLVITTPDEAKRQSILDRLAARSVRALETDVRVLASNDGRDQSAFLIGCRDRLTDPTYDLVVKLHSKKTPQDGFNVGRHFREQQFLNLLATEGYAANLVALFEREPGLGIVYPPMIHIGYPTLGRGWWSNKPGFATLARTLGVEVPLDEISPLAPFGSMYVARPAALRRLVDHPWSFADFGGAEAYRDGGLAHVLERMPTYVAAQDGYYTRTVSTRDYFAISHTMMEYALDEVAGQIPGGMTDRIASVKRAGYVGHGTRRDFVRMYLAVHPRIARMIGVALPLLRRSSAGRRRARGRSSSAGSEG</sequence>
<gene>
    <name evidence="1" type="ORF">DCP95_00990</name>
    <name evidence="2" type="ORF">RR49_02355</name>
</gene>
<accession>A0A0F0LVY6</accession>
<keyword evidence="3" id="KW-1185">Reference proteome</keyword>
<dbReference type="Proteomes" id="UP000033451">
    <property type="component" value="Unassembled WGS sequence"/>
</dbReference>
<dbReference type="InterPro" id="IPR007739">
    <property type="entry name" value="RgpF"/>
</dbReference>
<protein>
    <submittedName>
        <fullName evidence="2">Rhamnan synthesis protein F</fullName>
    </submittedName>
</protein>
<reference evidence="2 3" key="1">
    <citation type="submission" date="2015-02" db="EMBL/GenBank/DDBJ databases">
        <title>Draft genome sequences of ten Microbacterium spp. with emphasis on heavy metal contaminated environments.</title>
        <authorList>
            <person name="Corretto E."/>
        </authorList>
    </citation>
    <scope>NUCLEOTIDE SEQUENCE [LARGE SCALE GENOMIC DNA]</scope>
    <source>
        <strain evidence="2 3">DSM 18659</strain>
    </source>
</reference>
<proteinExistence type="predicted"/>
<evidence type="ECO:0000313" key="1">
    <source>
        <dbReference type="EMBL" id="HAN23135.1"/>
    </source>
</evidence>
<dbReference type="Pfam" id="PF05045">
    <property type="entry name" value="RgpF"/>
    <property type="match status" value="1"/>
</dbReference>
<organism evidence="2 3">
    <name type="scientific">Microbacterium ginsengisoli</name>
    <dbReference type="NCBI Taxonomy" id="400772"/>
    <lineage>
        <taxon>Bacteria</taxon>
        <taxon>Bacillati</taxon>
        <taxon>Actinomycetota</taxon>
        <taxon>Actinomycetes</taxon>
        <taxon>Micrococcales</taxon>
        <taxon>Microbacteriaceae</taxon>
        <taxon>Microbacterium</taxon>
    </lineage>
</organism>
<dbReference type="Proteomes" id="UP000257479">
    <property type="component" value="Unassembled WGS sequence"/>
</dbReference>
<dbReference type="PATRIC" id="fig|400772.4.peg.2367"/>